<proteinExistence type="predicted"/>
<evidence type="ECO:0000259" key="9">
    <source>
        <dbReference type="PROSITE" id="PS50922"/>
    </source>
</evidence>
<evidence type="ECO:0000256" key="8">
    <source>
        <dbReference type="SAM" id="SignalP"/>
    </source>
</evidence>
<accession>A0AA47MM13</accession>
<evidence type="ECO:0000256" key="4">
    <source>
        <dbReference type="ARBA" id="ARBA00023136"/>
    </source>
</evidence>
<evidence type="ECO:0000256" key="3">
    <source>
        <dbReference type="ARBA" id="ARBA00022989"/>
    </source>
</evidence>
<dbReference type="Proteomes" id="UP001174136">
    <property type="component" value="Unassembled WGS sequence"/>
</dbReference>
<keyword evidence="11" id="KW-1185">Reference proteome</keyword>
<feature type="region of interest" description="Disordered" evidence="6">
    <location>
        <begin position="117"/>
        <end position="136"/>
    </location>
</feature>
<feature type="chain" id="PRO_5041309450" evidence="8">
    <location>
        <begin position="20"/>
        <end position="136"/>
    </location>
</feature>
<feature type="transmembrane region" description="Helical" evidence="7">
    <location>
        <begin position="87"/>
        <end position="105"/>
    </location>
</feature>
<comment type="subcellular location">
    <subcellularLocation>
        <location evidence="1">Membrane</location>
        <topology evidence="1">Multi-pass membrane protein</topology>
    </subcellularLocation>
</comment>
<keyword evidence="8" id="KW-0732">Signal</keyword>
<protein>
    <submittedName>
        <fullName evidence="10">Transmembrane protein 136</fullName>
    </submittedName>
</protein>
<dbReference type="InterPro" id="IPR006634">
    <property type="entry name" value="TLC-dom"/>
</dbReference>
<dbReference type="Pfam" id="PF03798">
    <property type="entry name" value="TRAM_LAG1_CLN8"/>
    <property type="match status" value="1"/>
</dbReference>
<evidence type="ECO:0000256" key="6">
    <source>
        <dbReference type="SAM" id="MobiDB-lite"/>
    </source>
</evidence>
<evidence type="ECO:0000256" key="1">
    <source>
        <dbReference type="ARBA" id="ARBA00004141"/>
    </source>
</evidence>
<evidence type="ECO:0000256" key="5">
    <source>
        <dbReference type="PROSITE-ProRule" id="PRU00205"/>
    </source>
</evidence>
<dbReference type="InterPro" id="IPR042512">
    <property type="entry name" value="TLCD5"/>
</dbReference>
<comment type="caution">
    <text evidence="10">The sequence shown here is derived from an EMBL/GenBank/DDBJ whole genome shotgun (WGS) entry which is preliminary data.</text>
</comment>
<evidence type="ECO:0000256" key="7">
    <source>
        <dbReference type="SAM" id="Phobius"/>
    </source>
</evidence>
<evidence type="ECO:0000313" key="11">
    <source>
        <dbReference type="Proteomes" id="UP001174136"/>
    </source>
</evidence>
<dbReference type="AlphaFoldDB" id="A0AA47MM13"/>
<dbReference type="PANTHER" id="PTHR31898">
    <property type="entry name" value="TRANSMEMBRANE PROTEIN 136"/>
    <property type="match status" value="1"/>
</dbReference>
<reference evidence="10" key="1">
    <citation type="journal article" date="2023" name="Front. Mar. Sci.">
        <title>A new Merluccius polli reference genome to investigate the effects of global change in West African waters.</title>
        <authorList>
            <person name="Mateo J.L."/>
            <person name="Blanco-Fernandez C."/>
            <person name="Garcia-Vazquez E."/>
            <person name="Machado-Schiaffino G."/>
        </authorList>
    </citation>
    <scope>NUCLEOTIDE SEQUENCE</scope>
    <source>
        <strain evidence="10">C29</strain>
        <tissue evidence="10">Fin</tissue>
    </source>
</reference>
<feature type="signal peptide" evidence="8">
    <location>
        <begin position="1"/>
        <end position="19"/>
    </location>
</feature>
<evidence type="ECO:0000256" key="2">
    <source>
        <dbReference type="ARBA" id="ARBA00022692"/>
    </source>
</evidence>
<dbReference type="GO" id="GO:0016020">
    <property type="term" value="C:membrane"/>
    <property type="evidence" value="ECO:0007669"/>
    <property type="project" value="UniProtKB-SubCell"/>
</dbReference>
<keyword evidence="2 5" id="KW-0812">Transmembrane</keyword>
<gene>
    <name evidence="10" type="primary">tmem136_0</name>
    <name evidence="10" type="ORF">N1851_019506</name>
</gene>
<dbReference type="PROSITE" id="PS50922">
    <property type="entry name" value="TLC"/>
    <property type="match status" value="1"/>
</dbReference>
<keyword evidence="3 7" id="KW-1133">Transmembrane helix</keyword>
<dbReference type="EMBL" id="JAOPHQ010003544">
    <property type="protein sequence ID" value="KAK0142564.1"/>
    <property type="molecule type" value="Genomic_DNA"/>
</dbReference>
<evidence type="ECO:0000313" key="10">
    <source>
        <dbReference type="EMBL" id="KAK0142564.1"/>
    </source>
</evidence>
<keyword evidence="4 5" id="KW-0472">Membrane</keyword>
<name>A0AA47MM13_MERPO</name>
<dbReference type="PANTHER" id="PTHR31898:SF7">
    <property type="entry name" value="TLC DOMAIN-CONTAINING PROTEIN 5"/>
    <property type="match status" value="1"/>
</dbReference>
<organism evidence="10 11">
    <name type="scientific">Merluccius polli</name>
    <name type="common">Benguela hake</name>
    <name type="synonym">Merluccius cadenati</name>
    <dbReference type="NCBI Taxonomy" id="89951"/>
    <lineage>
        <taxon>Eukaryota</taxon>
        <taxon>Metazoa</taxon>
        <taxon>Chordata</taxon>
        <taxon>Craniata</taxon>
        <taxon>Vertebrata</taxon>
        <taxon>Euteleostomi</taxon>
        <taxon>Actinopterygii</taxon>
        <taxon>Neopterygii</taxon>
        <taxon>Teleostei</taxon>
        <taxon>Neoteleostei</taxon>
        <taxon>Acanthomorphata</taxon>
        <taxon>Zeiogadaria</taxon>
        <taxon>Gadariae</taxon>
        <taxon>Gadiformes</taxon>
        <taxon>Gadoidei</taxon>
        <taxon>Merlucciidae</taxon>
        <taxon>Merluccius</taxon>
    </lineage>
</organism>
<feature type="domain" description="TLC" evidence="9">
    <location>
        <begin position="1"/>
        <end position="107"/>
    </location>
</feature>
<sequence length="136" mass="14931">MLAHHVASIAGILLALALGKSGCETCAVIFGSELTNPLLQGRWFLRQLGRYDGALGDAVDVLFVALFATVRVGLGSVLFYREMAGGAVMYALAWVFMVDIARFAVKKSRAKYKRWAENRRSDRDKTDGCSEKIGEK</sequence>